<dbReference type="EMBL" id="JBANRG010000130">
    <property type="protein sequence ID" value="KAK7434209.1"/>
    <property type="molecule type" value="Genomic_DNA"/>
</dbReference>
<name>A0ABR1IJB1_9AGAR</name>
<comment type="caution">
    <text evidence="1">The sequence shown here is derived from an EMBL/GenBank/DDBJ whole genome shotgun (WGS) entry which is preliminary data.</text>
</comment>
<gene>
    <name evidence="1" type="ORF">VKT23_020339</name>
</gene>
<evidence type="ECO:0000313" key="1">
    <source>
        <dbReference type="EMBL" id="KAK7434209.1"/>
    </source>
</evidence>
<dbReference type="Proteomes" id="UP001498398">
    <property type="component" value="Unassembled WGS sequence"/>
</dbReference>
<keyword evidence="2" id="KW-1185">Reference proteome</keyword>
<evidence type="ECO:0000313" key="2">
    <source>
        <dbReference type="Proteomes" id="UP001498398"/>
    </source>
</evidence>
<reference evidence="1 2" key="1">
    <citation type="submission" date="2024-01" db="EMBL/GenBank/DDBJ databases">
        <title>A draft genome for the cacao thread blight pathogen Marasmiellus scandens.</title>
        <authorList>
            <person name="Baruah I.K."/>
            <person name="Leung J."/>
            <person name="Bukari Y."/>
            <person name="Amoako-Attah I."/>
            <person name="Meinhardt L.W."/>
            <person name="Bailey B.A."/>
            <person name="Cohen S.P."/>
        </authorList>
    </citation>
    <scope>NUCLEOTIDE SEQUENCE [LARGE SCALE GENOMIC DNA]</scope>
    <source>
        <strain evidence="1 2">GH-19</strain>
    </source>
</reference>
<accession>A0ABR1IJB1</accession>
<protein>
    <submittedName>
        <fullName evidence="1">Uncharacterized protein</fullName>
    </submittedName>
</protein>
<proteinExistence type="predicted"/>
<organism evidence="1 2">
    <name type="scientific">Marasmiellus scandens</name>
    <dbReference type="NCBI Taxonomy" id="2682957"/>
    <lineage>
        <taxon>Eukaryota</taxon>
        <taxon>Fungi</taxon>
        <taxon>Dikarya</taxon>
        <taxon>Basidiomycota</taxon>
        <taxon>Agaricomycotina</taxon>
        <taxon>Agaricomycetes</taxon>
        <taxon>Agaricomycetidae</taxon>
        <taxon>Agaricales</taxon>
        <taxon>Marasmiineae</taxon>
        <taxon>Omphalotaceae</taxon>
        <taxon>Marasmiellus</taxon>
    </lineage>
</organism>
<sequence>MPSAIHTATNFMRRGNSFLTRTLKVYEAFKKIFDAILVFLQELRGKYLRSVLNSVATLQADAVYPSNTENDGNEQTSSVFGTMVRLVGNASRFLNRCGNVYAAFYGIFKSVLDFLVTFYECLNPSEDNNDTSEVEESEV</sequence>